<dbReference type="EMBL" id="CP002770">
    <property type="protein sequence ID" value="AEG13868.1"/>
    <property type="molecule type" value="Genomic_DNA"/>
</dbReference>
<dbReference type="Proteomes" id="UP000009229">
    <property type="component" value="Chromosome"/>
</dbReference>
<dbReference type="RefSeq" id="WP_013821383.1">
    <property type="nucleotide sequence ID" value="NC_015573.1"/>
</dbReference>
<protein>
    <recommendedName>
        <fullName evidence="5">Hemolysin XhlA</fullName>
    </recommendedName>
</protein>
<keyword evidence="2" id="KW-0812">Transmembrane</keyword>
<evidence type="ECO:0000313" key="3">
    <source>
        <dbReference type="EMBL" id="AEG13868.1"/>
    </source>
</evidence>
<reference evidence="4" key="1">
    <citation type="submission" date="2011-05" db="EMBL/GenBank/DDBJ databases">
        <title>Complete sequence of Desulfotomaculum kuznetsovii DSM 6115.</title>
        <authorList>
            <person name="Lucas S."/>
            <person name="Han J."/>
            <person name="Lapidus A."/>
            <person name="Cheng J.-F."/>
            <person name="Goodwin L."/>
            <person name="Pitluck S."/>
            <person name="Peters L."/>
            <person name="Mikhailova N."/>
            <person name="Lu M."/>
            <person name="Saunders E."/>
            <person name="Han C."/>
            <person name="Tapia R."/>
            <person name="Land M."/>
            <person name="Hauser L."/>
            <person name="Kyrpides N."/>
            <person name="Ivanova N."/>
            <person name="Pagani I."/>
            <person name="Nazina T."/>
            <person name="Ivanova A."/>
            <person name="Parshina S."/>
            <person name="Kuever J."/>
            <person name="Muyzer G."/>
            <person name="Plugge C."/>
            <person name="Stams A."/>
            <person name="Woyke T."/>
        </authorList>
    </citation>
    <scope>NUCLEOTIDE SEQUENCE [LARGE SCALE GENOMIC DNA]</scope>
    <source>
        <strain evidence="4">DSM 6115 / VKM B-1805 / 17</strain>
    </source>
</reference>
<name>A0AAU8PW44_DESK7</name>
<keyword evidence="2" id="KW-0472">Membrane</keyword>
<evidence type="ECO:0000256" key="1">
    <source>
        <dbReference type="SAM" id="Coils"/>
    </source>
</evidence>
<evidence type="ECO:0000313" key="4">
    <source>
        <dbReference type="Proteomes" id="UP000009229"/>
    </source>
</evidence>
<organism evidence="3 4">
    <name type="scientific">Desulfofundulus kuznetsovii (strain DSM 6115 / VKM B-1805 / 17)</name>
    <name type="common">Desulfotomaculum kuznetsovii</name>
    <dbReference type="NCBI Taxonomy" id="760568"/>
    <lineage>
        <taxon>Bacteria</taxon>
        <taxon>Bacillati</taxon>
        <taxon>Bacillota</taxon>
        <taxon>Clostridia</taxon>
        <taxon>Eubacteriales</taxon>
        <taxon>Peptococcaceae</taxon>
        <taxon>Desulfofundulus</taxon>
    </lineage>
</organism>
<dbReference type="Gene3D" id="1.20.1270.70">
    <property type="entry name" value="Designed single chain three-helix bundle"/>
    <property type="match status" value="1"/>
</dbReference>
<feature type="transmembrane region" description="Helical" evidence="2">
    <location>
        <begin position="82"/>
        <end position="102"/>
    </location>
</feature>
<accession>A0AAU8PW44</accession>
<dbReference type="AlphaFoldDB" id="A0AAU8PW44"/>
<feature type="coiled-coil region" evidence="1">
    <location>
        <begin position="30"/>
        <end position="57"/>
    </location>
</feature>
<keyword evidence="2" id="KW-1133">Transmembrane helix</keyword>
<gene>
    <name evidence="3" type="ordered locus">Desku_0227</name>
</gene>
<proteinExistence type="predicted"/>
<dbReference type="KEGG" id="dku:Desku_0227"/>
<evidence type="ECO:0000256" key="2">
    <source>
        <dbReference type="SAM" id="Phobius"/>
    </source>
</evidence>
<keyword evidence="1" id="KW-0175">Coiled coil</keyword>
<keyword evidence="4" id="KW-1185">Reference proteome</keyword>
<evidence type="ECO:0008006" key="5">
    <source>
        <dbReference type="Google" id="ProtNLM"/>
    </source>
</evidence>
<sequence>MAVVEDETRKQLAAGSEEQGFTFRTSFDPFNMIMQQLSKLDTKIDDLRKETDAKIEKQDTRFDRLDAKIDGLHQELHNTTRWIIGTIVAVAGVAVALASWLFR</sequence>